<dbReference type="EMBL" id="VSRR010040496">
    <property type="protein sequence ID" value="MPC75157.1"/>
    <property type="molecule type" value="Genomic_DNA"/>
</dbReference>
<gene>
    <name evidence="1" type="ORF">E2C01_069542</name>
</gene>
<evidence type="ECO:0000313" key="2">
    <source>
        <dbReference type="Proteomes" id="UP000324222"/>
    </source>
</evidence>
<protein>
    <submittedName>
        <fullName evidence="1">Uncharacterized protein</fullName>
    </submittedName>
</protein>
<sequence>MPIQSLNRKAKTSWETKPDKFFLVAAASAPLINSFRIALALQTIPRTSGHFSKRPVPWWNAACTKAVKEKRAAFSRLRRHRGDPQCLEAFRRCRARVRRVLKEAQRASWKAHVSSINVRTPLTDVFNKVRRIAGKYFAPSPPVLLSAGQTVADPRTVANLFAEHFANVSRRHPAAPGARLWA</sequence>
<reference evidence="1 2" key="1">
    <citation type="submission" date="2019-05" db="EMBL/GenBank/DDBJ databases">
        <title>Another draft genome of Portunus trituberculatus and its Hox gene families provides insights of decapod evolution.</title>
        <authorList>
            <person name="Jeong J.-H."/>
            <person name="Song I."/>
            <person name="Kim S."/>
            <person name="Choi T."/>
            <person name="Kim D."/>
            <person name="Ryu S."/>
            <person name="Kim W."/>
        </authorList>
    </citation>
    <scope>NUCLEOTIDE SEQUENCE [LARGE SCALE GENOMIC DNA]</scope>
    <source>
        <tissue evidence="1">Muscle</tissue>
    </source>
</reference>
<dbReference type="Proteomes" id="UP000324222">
    <property type="component" value="Unassembled WGS sequence"/>
</dbReference>
<evidence type="ECO:0000313" key="1">
    <source>
        <dbReference type="EMBL" id="MPC75157.1"/>
    </source>
</evidence>
<comment type="caution">
    <text evidence="1">The sequence shown here is derived from an EMBL/GenBank/DDBJ whole genome shotgun (WGS) entry which is preliminary data.</text>
</comment>
<proteinExistence type="predicted"/>
<dbReference type="AlphaFoldDB" id="A0A5B7I125"/>
<accession>A0A5B7I125</accession>
<keyword evidence="2" id="KW-1185">Reference proteome</keyword>
<name>A0A5B7I125_PORTR</name>
<organism evidence="1 2">
    <name type="scientific">Portunus trituberculatus</name>
    <name type="common">Swimming crab</name>
    <name type="synonym">Neptunus trituberculatus</name>
    <dbReference type="NCBI Taxonomy" id="210409"/>
    <lineage>
        <taxon>Eukaryota</taxon>
        <taxon>Metazoa</taxon>
        <taxon>Ecdysozoa</taxon>
        <taxon>Arthropoda</taxon>
        <taxon>Crustacea</taxon>
        <taxon>Multicrustacea</taxon>
        <taxon>Malacostraca</taxon>
        <taxon>Eumalacostraca</taxon>
        <taxon>Eucarida</taxon>
        <taxon>Decapoda</taxon>
        <taxon>Pleocyemata</taxon>
        <taxon>Brachyura</taxon>
        <taxon>Eubrachyura</taxon>
        <taxon>Portunoidea</taxon>
        <taxon>Portunidae</taxon>
        <taxon>Portuninae</taxon>
        <taxon>Portunus</taxon>
    </lineage>
</organism>